<dbReference type="SUPFAM" id="SSF55545">
    <property type="entry name" value="beta-N-acetylhexosaminidase-like domain"/>
    <property type="match status" value="1"/>
</dbReference>
<dbReference type="Pfam" id="PF00728">
    <property type="entry name" value="Glyco_hydro_20"/>
    <property type="match status" value="1"/>
</dbReference>
<feature type="domain" description="Glycoside hydrolase family 20 catalytic" evidence="10">
    <location>
        <begin position="162"/>
        <end position="497"/>
    </location>
</feature>
<dbReference type="PIRSF" id="PIRSF001093">
    <property type="entry name" value="B-hxosamndse_ab_euk"/>
    <property type="match status" value="1"/>
</dbReference>
<dbReference type="InterPro" id="IPR017853">
    <property type="entry name" value="GH"/>
</dbReference>
<organism evidence="12 13">
    <name type="scientific">Smittium megazygosporum</name>
    <dbReference type="NCBI Taxonomy" id="133381"/>
    <lineage>
        <taxon>Eukaryota</taxon>
        <taxon>Fungi</taxon>
        <taxon>Fungi incertae sedis</taxon>
        <taxon>Zoopagomycota</taxon>
        <taxon>Kickxellomycotina</taxon>
        <taxon>Harpellomycetes</taxon>
        <taxon>Harpellales</taxon>
        <taxon>Legeriomycetaceae</taxon>
        <taxon>Smittium</taxon>
    </lineage>
</organism>
<evidence type="ECO:0000259" key="11">
    <source>
        <dbReference type="Pfam" id="PF14845"/>
    </source>
</evidence>
<feature type="chain" id="PRO_5015725716" description="Beta-hexosaminidase" evidence="9">
    <location>
        <begin position="21"/>
        <end position="554"/>
    </location>
</feature>
<dbReference type="GO" id="GO:0016020">
    <property type="term" value="C:membrane"/>
    <property type="evidence" value="ECO:0007669"/>
    <property type="project" value="TreeGrafter"/>
</dbReference>
<evidence type="ECO:0000256" key="9">
    <source>
        <dbReference type="SAM" id="SignalP"/>
    </source>
</evidence>
<comment type="similarity">
    <text evidence="2 7">Belongs to the glycosyl hydrolase 20 family.</text>
</comment>
<dbReference type="OrthoDB" id="428480at2759"/>
<name>A0A2T9ZJR8_9FUNG</name>
<feature type="active site" description="Proton donor" evidence="8">
    <location>
        <position position="322"/>
    </location>
</feature>
<protein>
    <recommendedName>
        <fullName evidence="7">Beta-hexosaminidase</fullName>
        <ecNumber evidence="7">3.2.1.52</ecNumber>
    </recommendedName>
</protein>
<evidence type="ECO:0000256" key="3">
    <source>
        <dbReference type="ARBA" id="ARBA00022729"/>
    </source>
</evidence>
<dbReference type="PRINTS" id="PR00738">
    <property type="entry name" value="GLHYDRLASE20"/>
</dbReference>
<dbReference type="AlphaFoldDB" id="A0A2T9ZJR8"/>
<evidence type="ECO:0000256" key="5">
    <source>
        <dbReference type="ARBA" id="ARBA00023180"/>
    </source>
</evidence>
<accession>A0A2T9ZJR8</accession>
<dbReference type="GO" id="GO:0004563">
    <property type="term" value="F:beta-N-acetylhexosaminidase activity"/>
    <property type="evidence" value="ECO:0007669"/>
    <property type="project" value="UniProtKB-EC"/>
</dbReference>
<keyword evidence="3 9" id="KW-0732">Signal</keyword>
<dbReference type="SUPFAM" id="SSF51445">
    <property type="entry name" value="(Trans)glycosidases"/>
    <property type="match status" value="1"/>
</dbReference>
<feature type="domain" description="Beta-hexosaminidase eukaryotic type N-terminal" evidence="11">
    <location>
        <begin position="21"/>
        <end position="139"/>
    </location>
</feature>
<feature type="signal peptide" evidence="9">
    <location>
        <begin position="1"/>
        <end position="20"/>
    </location>
</feature>
<gene>
    <name evidence="12" type="ORF">BB560_000666</name>
</gene>
<comment type="catalytic activity">
    <reaction evidence="1 7">
        <text>Hydrolysis of terminal non-reducing N-acetyl-D-hexosamine residues in N-acetyl-beta-D-hexosaminides.</text>
        <dbReference type="EC" id="3.2.1.52"/>
    </reaction>
</comment>
<dbReference type="PANTHER" id="PTHR22600:SF26">
    <property type="entry name" value="BETA-N-ACETYLHEXOSAMINIDASE"/>
    <property type="match status" value="1"/>
</dbReference>
<evidence type="ECO:0000256" key="1">
    <source>
        <dbReference type="ARBA" id="ARBA00001231"/>
    </source>
</evidence>
<evidence type="ECO:0000313" key="12">
    <source>
        <dbReference type="EMBL" id="PVV04821.1"/>
    </source>
</evidence>
<dbReference type="InterPro" id="IPR029019">
    <property type="entry name" value="HEX_eukaryotic_N"/>
</dbReference>
<dbReference type="FunFam" id="3.20.20.80:FF:000063">
    <property type="entry name" value="Beta-hexosaminidase"/>
    <property type="match status" value="1"/>
</dbReference>
<dbReference type="Proteomes" id="UP000245609">
    <property type="component" value="Unassembled WGS sequence"/>
</dbReference>
<dbReference type="Gene3D" id="3.30.379.10">
    <property type="entry name" value="Chitobiase/beta-hexosaminidase domain 2-like"/>
    <property type="match status" value="1"/>
</dbReference>
<evidence type="ECO:0000256" key="6">
    <source>
        <dbReference type="ARBA" id="ARBA00023295"/>
    </source>
</evidence>
<dbReference type="GO" id="GO:0030203">
    <property type="term" value="P:glycosaminoglycan metabolic process"/>
    <property type="evidence" value="ECO:0007669"/>
    <property type="project" value="TreeGrafter"/>
</dbReference>
<dbReference type="STRING" id="133381.A0A2T9ZJR8"/>
<dbReference type="GO" id="GO:0005975">
    <property type="term" value="P:carbohydrate metabolic process"/>
    <property type="evidence" value="ECO:0007669"/>
    <property type="project" value="InterPro"/>
</dbReference>
<dbReference type="EMBL" id="MBFS01000075">
    <property type="protein sequence ID" value="PVV04821.1"/>
    <property type="molecule type" value="Genomic_DNA"/>
</dbReference>
<keyword evidence="13" id="KW-1185">Reference proteome</keyword>
<evidence type="ECO:0000256" key="7">
    <source>
        <dbReference type="PIRNR" id="PIRNR001093"/>
    </source>
</evidence>
<dbReference type="InterPro" id="IPR015883">
    <property type="entry name" value="Glyco_hydro_20_cat"/>
</dbReference>
<keyword evidence="5" id="KW-0325">Glycoprotein</keyword>
<evidence type="ECO:0000313" key="13">
    <source>
        <dbReference type="Proteomes" id="UP000245609"/>
    </source>
</evidence>
<dbReference type="Pfam" id="PF14845">
    <property type="entry name" value="Glycohydro_20b2"/>
    <property type="match status" value="1"/>
</dbReference>
<keyword evidence="4 7" id="KW-0378">Hydrolase</keyword>
<evidence type="ECO:0000259" key="10">
    <source>
        <dbReference type="Pfam" id="PF00728"/>
    </source>
</evidence>
<dbReference type="PANTHER" id="PTHR22600">
    <property type="entry name" value="BETA-HEXOSAMINIDASE"/>
    <property type="match status" value="1"/>
</dbReference>
<dbReference type="CDD" id="cd06562">
    <property type="entry name" value="GH20_HexA_HexB-like"/>
    <property type="match status" value="1"/>
</dbReference>
<dbReference type="InterPro" id="IPR025705">
    <property type="entry name" value="Beta_hexosaminidase_sua/sub"/>
</dbReference>
<reference evidence="12 13" key="1">
    <citation type="journal article" date="2018" name="MBio">
        <title>Comparative Genomics Reveals the Core Gene Toolbox for the Fungus-Insect Symbiosis.</title>
        <authorList>
            <person name="Wang Y."/>
            <person name="Stata M."/>
            <person name="Wang W."/>
            <person name="Stajich J.E."/>
            <person name="White M.M."/>
            <person name="Moncalvo J.M."/>
        </authorList>
    </citation>
    <scope>NUCLEOTIDE SEQUENCE [LARGE SCALE GENOMIC DNA]</scope>
    <source>
        <strain evidence="12 13">SC-DP-2</strain>
    </source>
</reference>
<proteinExistence type="inferred from homology"/>
<dbReference type="EC" id="3.2.1.52" evidence="7"/>
<dbReference type="Gene3D" id="3.20.20.80">
    <property type="entry name" value="Glycosidases"/>
    <property type="match status" value="1"/>
</dbReference>
<keyword evidence="6 7" id="KW-0326">Glycosidase</keyword>
<dbReference type="InterPro" id="IPR029018">
    <property type="entry name" value="Hex-like_dom2"/>
</dbReference>
<comment type="caution">
    <text evidence="12">The sequence shown here is derived from an EMBL/GenBank/DDBJ whole genome shotgun (WGS) entry which is preliminary data.</text>
</comment>
<sequence>MKAFTSLFVGLALFTKNILALWPIPHSYSYGTSNLEVASHGIHIENCGVSTDILSKALIRYSDLIFSEKFVNPVDYNAGKLETDGTISALKVNVLTACTDLDVDTDEFYTLNITSTGEASITSNTSFGAIRGLETFSQLISYNYGRKIIKNVPISISDKPSFTYRGLMIDTARNYYSVDSIKRTMDGMVYSKLNVLHWHIVDSQSWPIESLFDPQLYIKGSYAPEMVYTRQNVLDVISYGKERGIRVIPEFDMPGHTYIIGLSNPKIMSCLNTQPMWTDHAAEPPSGQFNIAKPEAIEYAQNIVKEYSALFPDNVFHVGGDEVNRKCWEDDPYVKDFISKNSSLSVDSLLTGFYSNIYDTISHVKKTPMCWQETLLHTNFTVPKDTIIQVWIEPEDVPTVVNKGYRVITSPYMYSYLDCGHGSWLSNDPAGNSWCDPFKTWKKIYSYNPLVNITDPEKQKLVLGGEVNLWSEQADETNVDKLLWPRAAAASELYWSGPYMSGNTTLRNLTEVSARINEHRFRLLARGIDASPTQPLWCVRNPGMCDLPPSKPLA</sequence>
<evidence type="ECO:0000256" key="2">
    <source>
        <dbReference type="ARBA" id="ARBA00006285"/>
    </source>
</evidence>
<evidence type="ECO:0000256" key="4">
    <source>
        <dbReference type="ARBA" id="ARBA00022801"/>
    </source>
</evidence>
<evidence type="ECO:0000256" key="8">
    <source>
        <dbReference type="PIRSR" id="PIRSR001093-1"/>
    </source>
</evidence>